<dbReference type="PANTHER" id="PTHR39430">
    <property type="entry name" value="MEMBRANE-ASSOCIATED PROTEASE-RELATED"/>
    <property type="match status" value="1"/>
</dbReference>
<feature type="region of interest" description="Disordered" evidence="1">
    <location>
        <begin position="1"/>
        <end position="27"/>
    </location>
</feature>
<dbReference type="RefSeq" id="WP_425308017.1">
    <property type="nucleotide sequence ID" value="NZ_CP154795.1"/>
</dbReference>
<proteinExistence type="predicted"/>
<keyword evidence="4" id="KW-0378">Hydrolase</keyword>
<dbReference type="GO" id="GO:0016787">
    <property type="term" value="F:hydrolase activity"/>
    <property type="evidence" value="ECO:0007669"/>
    <property type="project" value="UniProtKB-KW"/>
</dbReference>
<feature type="transmembrane region" description="Helical" evidence="2">
    <location>
        <begin position="70"/>
        <end position="94"/>
    </location>
</feature>
<name>A0ABZ3FP36_9ACTN</name>
<sequence length="224" mass="23874">MTTGAPLQDSPANASGTPTQTETDDRARSRSRWPLVLRIALAPVALLLAMFSTVALLLVPGLAGKTDNQIAAATVNIVQCVMTFAVALLLLWLMMRFVERRPLRESGWRWSRSSLGLLGLGIGLSLLIGGGITLILFAAGRVEQHPVNWAEATIGVAIATTAARLAQAFFLQGIPEELLFRGWLMQTMRNRPVAAVIVSTVSSAHCTGSRPAVPGCRSATDCSI</sequence>
<accession>A0ABZ3FP36</accession>
<keyword evidence="2" id="KW-0812">Transmembrane</keyword>
<dbReference type="PANTHER" id="PTHR39430:SF1">
    <property type="entry name" value="PROTEASE"/>
    <property type="match status" value="1"/>
</dbReference>
<evidence type="ECO:0000259" key="3">
    <source>
        <dbReference type="Pfam" id="PF02517"/>
    </source>
</evidence>
<feature type="transmembrane region" description="Helical" evidence="2">
    <location>
        <begin position="35"/>
        <end position="58"/>
    </location>
</feature>
<feature type="compositionally biased region" description="Polar residues" evidence="1">
    <location>
        <begin position="1"/>
        <end position="21"/>
    </location>
</feature>
<keyword evidence="2" id="KW-1133">Transmembrane helix</keyword>
<dbReference type="Proteomes" id="UP001442841">
    <property type="component" value="Chromosome"/>
</dbReference>
<dbReference type="EC" id="3.4.-.-" evidence="4"/>
<dbReference type="Pfam" id="PF02517">
    <property type="entry name" value="Rce1-like"/>
    <property type="match status" value="1"/>
</dbReference>
<evidence type="ECO:0000313" key="4">
    <source>
        <dbReference type="EMBL" id="XAN06588.1"/>
    </source>
</evidence>
<keyword evidence="2" id="KW-0472">Membrane</keyword>
<dbReference type="InterPro" id="IPR003675">
    <property type="entry name" value="Rce1/LyrA-like_dom"/>
</dbReference>
<evidence type="ECO:0000313" key="5">
    <source>
        <dbReference type="Proteomes" id="UP001442841"/>
    </source>
</evidence>
<feature type="transmembrane region" description="Helical" evidence="2">
    <location>
        <begin position="115"/>
        <end position="140"/>
    </location>
</feature>
<evidence type="ECO:0000256" key="2">
    <source>
        <dbReference type="SAM" id="Phobius"/>
    </source>
</evidence>
<dbReference type="EMBL" id="CP154795">
    <property type="protein sequence ID" value="XAN06588.1"/>
    <property type="molecule type" value="Genomic_DNA"/>
</dbReference>
<keyword evidence="5" id="KW-1185">Reference proteome</keyword>
<reference evidence="4 5" key="1">
    <citation type="submission" date="2024-04" db="EMBL/GenBank/DDBJ databases">
        <title>Isolation of an actinomycete strain from pig manure.</title>
        <authorList>
            <person name="Gong T."/>
            <person name="Yu Z."/>
            <person name="An M."/>
            <person name="Wei C."/>
            <person name="Yang W."/>
            <person name="Liu L."/>
        </authorList>
    </citation>
    <scope>NUCLEOTIDE SEQUENCE [LARGE SCALE GENOMIC DNA]</scope>
    <source>
        <strain evidence="4 5">ZF39</strain>
    </source>
</reference>
<evidence type="ECO:0000256" key="1">
    <source>
        <dbReference type="SAM" id="MobiDB-lite"/>
    </source>
</evidence>
<organism evidence="4 5">
    <name type="scientific">Ammonicoccus fulvus</name>
    <dbReference type="NCBI Taxonomy" id="3138240"/>
    <lineage>
        <taxon>Bacteria</taxon>
        <taxon>Bacillati</taxon>
        <taxon>Actinomycetota</taxon>
        <taxon>Actinomycetes</taxon>
        <taxon>Propionibacteriales</taxon>
        <taxon>Propionibacteriaceae</taxon>
        <taxon>Ammonicoccus</taxon>
    </lineage>
</organism>
<gene>
    <name evidence="4" type="ORF">AADG42_04445</name>
</gene>
<feature type="domain" description="CAAX prenyl protease 2/Lysostaphin resistance protein A-like" evidence="3">
    <location>
        <begin position="163"/>
        <end position="201"/>
    </location>
</feature>
<protein>
    <submittedName>
        <fullName evidence="4">CPBP family intramembrane glutamic endopeptidase</fullName>
        <ecNumber evidence="4">3.4.-.-</ecNumber>
    </submittedName>
</protein>